<dbReference type="HOGENOM" id="CLU_005281_0_2_1"/>
<dbReference type="GO" id="GO:0009982">
    <property type="term" value="F:pseudouridine synthase activity"/>
    <property type="evidence" value="ECO:0007669"/>
    <property type="project" value="InterPro"/>
</dbReference>
<comment type="caution">
    <text evidence="6">The sequence shown here is derived from an EMBL/GenBank/DDBJ whole genome shotgun (WGS) entry which is preliminary data.</text>
</comment>
<dbReference type="InterPro" id="IPR001656">
    <property type="entry name" value="PsdUridine_synth_TruD"/>
</dbReference>
<proteinExistence type="inferred from homology"/>
<feature type="domain" description="TRUD" evidence="5">
    <location>
        <begin position="351"/>
        <end position="598"/>
    </location>
</feature>
<keyword evidence="2" id="KW-0819">tRNA processing</keyword>
<evidence type="ECO:0000259" key="5">
    <source>
        <dbReference type="PROSITE" id="PS50984"/>
    </source>
</evidence>
<feature type="compositionally biased region" description="Basic and acidic residues" evidence="4">
    <location>
        <begin position="107"/>
        <end position="123"/>
    </location>
</feature>
<evidence type="ECO:0000256" key="3">
    <source>
        <dbReference type="ARBA" id="ARBA00023235"/>
    </source>
</evidence>
<dbReference type="PIRSF" id="PIRSF037016">
    <property type="entry name" value="Pseudouridin_synth_euk_prd"/>
    <property type="match status" value="1"/>
</dbReference>
<name>K0K6C9_WICCF</name>
<dbReference type="PROSITE" id="PS50984">
    <property type="entry name" value="TRUD"/>
    <property type="match status" value="1"/>
</dbReference>
<dbReference type="InterPro" id="IPR020103">
    <property type="entry name" value="PsdUridine_synth_cat_dom_sf"/>
</dbReference>
<dbReference type="GO" id="GO:0003723">
    <property type="term" value="F:RNA binding"/>
    <property type="evidence" value="ECO:0007669"/>
    <property type="project" value="InterPro"/>
</dbReference>
<feature type="region of interest" description="Disordered" evidence="4">
    <location>
        <begin position="80"/>
        <end position="125"/>
    </location>
</feature>
<feature type="region of interest" description="Disordered" evidence="4">
    <location>
        <begin position="1"/>
        <end position="31"/>
    </location>
</feature>
<evidence type="ECO:0000313" key="7">
    <source>
        <dbReference type="Proteomes" id="UP000009328"/>
    </source>
</evidence>
<dbReference type="AlphaFoldDB" id="K0K6C9"/>
<dbReference type="InterPro" id="IPR020119">
    <property type="entry name" value="PsdUridine_synth_TruD_CS"/>
</dbReference>
<dbReference type="CDD" id="cd02576">
    <property type="entry name" value="PseudoU_synth_ScPUS7"/>
    <property type="match status" value="1"/>
</dbReference>
<dbReference type="STRING" id="1206466.K0K6C9"/>
<evidence type="ECO:0000256" key="2">
    <source>
        <dbReference type="ARBA" id="ARBA00022694"/>
    </source>
</evidence>
<dbReference type="GO" id="GO:0008033">
    <property type="term" value="P:tRNA processing"/>
    <property type="evidence" value="ECO:0007669"/>
    <property type="project" value="UniProtKB-KW"/>
</dbReference>
<dbReference type="PROSITE" id="PS01268">
    <property type="entry name" value="UPF0024"/>
    <property type="match status" value="1"/>
</dbReference>
<dbReference type="Gene3D" id="3.30.2350.20">
    <property type="entry name" value="TruD, catalytic domain"/>
    <property type="match status" value="2"/>
</dbReference>
<keyword evidence="3" id="KW-0413">Isomerase</keyword>
<dbReference type="PANTHER" id="PTHR13326:SF21">
    <property type="entry name" value="PSEUDOURIDYLATE SYNTHASE PUS7L"/>
    <property type="match status" value="1"/>
</dbReference>
<dbReference type="FunCoup" id="K0K6C9">
    <property type="interactions" value="1215"/>
</dbReference>
<feature type="compositionally biased region" description="Basic and acidic residues" evidence="4">
    <location>
        <begin position="16"/>
        <end position="26"/>
    </location>
</feature>
<keyword evidence="7" id="KW-1185">Reference proteome</keyword>
<dbReference type="eggNOG" id="KOG2339">
    <property type="taxonomic scope" value="Eukaryota"/>
</dbReference>
<dbReference type="InParanoid" id="K0K6C9"/>
<evidence type="ECO:0000256" key="4">
    <source>
        <dbReference type="SAM" id="MobiDB-lite"/>
    </source>
</evidence>
<dbReference type="PANTHER" id="PTHR13326">
    <property type="entry name" value="TRNA PSEUDOURIDINE SYNTHASE D"/>
    <property type="match status" value="1"/>
</dbReference>
<dbReference type="NCBIfam" id="TIGR00094">
    <property type="entry name" value="tRNA_TruD_broad"/>
    <property type="match status" value="1"/>
</dbReference>
<dbReference type="Proteomes" id="UP000009328">
    <property type="component" value="Unassembled WGS sequence"/>
</dbReference>
<dbReference type="FunFam" id="3.30.2350.20:FF:000011">
    <property type="entry name" value="Pseudouridine synthase"/>
    <property type="match status" value="1"/>
</dbReference>
<accession>K0K6C9</accession>
<protein>
    <recommendedName>
        <fullName evidence="5">TRUD domain-containing protein</fullName>
    </recommendedName>
</protein>
<dbReference type="Pfam" id="PF01142">
    <property type="entry name" value="TruD"/>
    <property type="match status" value="1"/>
</dbReference>
<dbReference type="SUPFAM" id="SSF55120">
    <property type="entry name" value="Pseudouridine synthase"/>
    <property type="match status" value="1"/>
</dbReference>
<dbReference type="GO" id="GO:0005634">
    <property type="term" value="C:nucleus"/>
    <property type="evidence" value="ECO:0007669"/>
    <property type="project" value="TreeGrafter"/>
</dbReference>
<sequence length="684" mass="78353">MSDNKRAAESDSVQQDSKKPKLEDTPKIGSKGIVETDVGITHYLSQDLAGFTGTLKQRYTDFLVNEIDLEDNVVHFTDEGFPDKKQRRRERKESERESGETQGENSTPKEEVKPEEKVEEKPQEFQLDPAKRIQLLEIFGEAELTQIEAILKSDSTFESSKVFDDKKSRGQIHQLFREAFQGKFETKTTPKNTFQFSLSNAKTRSFNKPKQQIDTRDENGVENYGLGPLKEFLHFKLFKENKDTMEAANLLAKFLRLPPKQIRYAGTKDRRGVTVQKVCIPKMRVERVNALNRTLRGLKLGSFSYEDKGLNLGDLHGNEFLITLRDVQGLDSTQSIEDIAAKSFTSLKEKGFINYYGMQRFGTFSVSTHTIGKEILLGNWKNVVDLILSDQEFALPESRASRKIWSETRDAVKAQDNMPRKCVAESTILRFLSNEKKGEDGDYREHSYFHAIMKIPRNLRIMYGHAYQSYIWNTIASLRNEKHGLKVLPGDLVLVESEEGSSNENEDQDDVDDFEEDVKSGKFKRARHVTEEEAQSGKFSIYDIVLPTPGFDINYPNIPDIKEAYKTIMSKDGLDPEDMTRKVKEFSFAGSYRNIIGKVKGLEYHVRHYEEPTQQLIYTDLELLHLKAKEENKDIEQIIPEKGGSKTAIILKFQLDVSAYATMALREVMKADTSRRSEMCDVKV</sequence>
<dbReference type="GO" id="GO:0001522">
    <property type="term" value="P:pseudouridine synthesis"/>
    <property type="evidence" value="ECO:0007669"/>
    <property type="project" value="InterPro"/>
</dbReference>
<organism evidence="6 7">
    <name type="scientific">Wickerhamomyces ciferrii (strain ATCC 14091 / BCRC 22168 / CBS 111 / JCM 3599 / NBRC 0793 / NRRL Y-1031 F-60-10)</name>
    <name type="common">Yeast</name>
    <name type="synonym">Pichia ciferrii</name>
    <dbReference type="NCBI Taxonomy" id="1206466"/>
    <lineage>
        <taxon>Eukaryota</taxon>
        <taxon>Fungi</taxon>
        <taxon>Dikarya</taxon>
        <taxon>Ascomycota</taxon>
        <taxon>Saccharomycotina</taxon>
        <taxon>Saccharomycetes</taxon>
        <taxon>Phaffomycetales</taxon>
        <taxon>Wickerhamomycetaceae</taxon>
        <taxon>Wickerhamomyces</taxon>
    </lineage>
</organism>
<comment type="similarity">
    <text evidence="1">Belongs to the pseudouridine synthase TruD family.</text>
</comment>
<evidence type="ECO:0000256" key="1">
    <source>
        <dbReference type="ARBA" id="ARBA00007953"/>
    </source>
</evidence>
<dbReference type="EMBL" id="CAIF01000001">
    <property type="protein sequence ID" value="CCH40500.1"/>
    <property type="molecule type" value="Genomic_DNA"/>
</dbReference>
<dbReference type="InterPro" id="IPR042214">
    <property type="entry name" value="TruD_catalytic"/>
</dbReference>
<evidence type="ECO:0000313" key="6">
    <source>
        <dbReference type="EMBL" id="CCH40500.1"/>
    </source>
</evidence>
<reference evidence="6 7" key="1">
    <citation type="journal article" date="2012" name="Eukaryot. Cell">
        <title>Draft genome sequence of Wickerhamomyces ciferrii NRRL Y-1031 F-60-10.</title>
        <authorList>
            <person name="Schneider J."/>
            <person name="Andrea H."/>
            <person name="Blom J."/>
            <person name="Jaenicke S."/>
            <person name="Ruckert C."/>
            <person name="Schorsch C."/>
            <person name="Szczepanowski R."/>
            <person name="Farwick M."/>
            <person name="Goesmann A."/>
            <person name="Puhler A."/>
            <person name="Schaffer S."/>
            <person name="Tauch A."/>
            <person name="Kohler T."/>
            <person name="Brinkrolf K."/>
        </authorList>
    </citation>
    <scope>NUCLEOTIDE SEQUENCE [LARGE SCALE GENOMIC DNA]</scope>
    <source>
        <strain evidence="7">ATCC 14091 / BCRC 22168 / CBS 111 / JCM 3599 / NBRC 0793 / NRRL Y-1031 F-60-10</strain>
    </source>
</reference>
<dbReference type="InterPro" id="IPR011760">
    <property type="entry name" value="PsdUridine_synth_TruD_insert"/>
</dbReference>
<gene>
    <name evidence="6" type="ORF">BN7_33</name>
</gene>